<name>A0A6C0I6N0_9ZZZZ</name>
<organism evidence="1">
    <name type="scientific">viral metagenome</name>
    <dbReference type="NCBI Taxonomy" id="1070528"/>
    <lineage>
        <taxon>unclassified sequences</taxon>
        <taxon>metagenomes</taxon>
        <taxon>organismal metagenomes</taxon>
    </lineage>
</organism>
<protein>
    <submittedName>
        <fullName evidence="1">Uncharacterized protein</fullName>
    </submittedName>
</protein>
<evidence type="ECO:0000313" key="1">
    <source>
        <dbReference type="EMBL" id="QHT88651.1"/>
    </source>
</evidence>
<dbReference type="AlphaFoldDB" id="A0A6C0I6N0"/>
<dbReference type="EMBL" id="MN740120">
    <property type="protein sequence ID" value="QHT88651.1"/>
    <property type="molecule type" value="Genomic_DNA"/>
</dbReference>
<accession>A0A6C0I6N0</accession>
<proteinExistence type="predicted"/>
<reference evidence="1" key="1">
    <citation type="journal article" date="2020" name="Nature">
        <title>Giant virus diversity and host interactions through global metagenomics.</title>
        <authorList>
            <person name="Schulz F."/>
            <person name="Roux S."/>
            <person name="Paez-Espino D."/>
            <person name="Jungbluth S."/>
            <person name="Walsh D.A."/>
            <person name="Denef V.J."/>
            <person name="McMahon K.D."/>
            <person name="Konstantinidis K.T."/>
            <person name="Eloe-Fadrosh E.A."/>
            <person name="Kyrpides N.C."/>
            <person name="Woyke T."/>
        </authorList>
    </citation>
    <scope>NUCLEOTIDE SEQUENCE</scope>
    <source>
        <strain evidence="1">GVMAG-M-3300023184-51</strain>
    </source>
</reference>
<sequence>MKNIINKYTSTVNLPLNDSQGCQNACYNAKCSKTGKQCSTDTDCYEDGCQSLLKQVHDKFVAEQSKPLSPQKYVPADTLATGRLIYNQNPQHSALTYDIGTAASQIDINAQVPRPYRGYEKWEPVYNAKAQLIDDELAYEYAAAPEQYRSTPVYKPTLTATGMFYDIGPTPANATLS</sequence>